<evidence type="ECO:0000256" key="1">
    <source>
        <dbReference type="SAM" id="MobiDB-lite"/>
    </source>
</evidence>
<dbReference type="EMBL" id="CP095749">
    <property type="protein sequence ID" value="WEB39867.1"/>
    <property type="molecule type" value="Genomic_DNA"/>
</dbReference>
<dbReference type="RefSeq" id="WP_039631840.1">
    <property type="nucleotide sequence ID" value="NZ_CP095749.1"/>
</dbReference>
<sequence>MAEQREPDAPRKRGRREGRARDDERDPERSRQAAPETEESTPESGTGTRRATDKHGLFPTFSHRDD</sequence>
<name>A0ABY8A8J1_9ACTN</name>
<feature type="region of interest" description="Disordered" evidence="1">
    <location>
        <begin position="1"/>
        <end position="66"/>
    </location>
</feature>
<proteinExistence type="predicted"/>
<gene>
    <name evidence="2" type="ORF">MOV08_11655</name>
</gene>
<protein>
    <submittedName>
        <fullName evidence="2">Uncharacterized protein</fullName>
    </submittedName>
</protein>
<evidence type="ECO:0000313" key="2">
    <source>
        <dbReference type="EMBL" id="WEB39867.1"/>
    </source>
</evidence>
<keyword evidence="3" id="KW-1185">Reference proteome</keyword>
<accession>A0ABY8A8J1</accession>
<dbReference type="Proteomes" id="UP001218629">
    <property type="component" value="Chromosome"/>
</dbReference>
<reference evidence="2 3" key="1">
    <citation type="submission" date="2022-03" db="EMBL/GenBank/DDBJ databases">
        <title>Streptomyces yunnanensis P86,complete genome.</title>
        <authorList>
            <person name="Chen S."/>
            <person name="Zhang Q."/>
        </authorList>
    </citation>
    <scope>NUCLEOTIDE SEQUENCE [LARGE SCALE GENOMIC DNA]</scope>
    <source>
        <strain evidence="2 3">P86</strain>
    </source>
</reference>
<feature type="compositionally biased region" description="Basic and acidic residues" evidence="1">
    <location>
        <begin position="50"/>
        <end position="66"/>
    </location>
</feature>
<organism evidence="2 3">
    <name type="scientific">Streptomyces yunnanensis</name>
    <dbReference type="NCBI Taxonomy" id="156453"/>
    <lineage>
        <taxon>Bacteria</taxon>
        <taxon>Bacillati</taxon>
        <taxon>Actinomycetota</taxon>
        <taxon>Actinomycetes</taxon>
        <taxon>Kitasatosporales</taxon>
        <taxon>Streptomycetaceae</taxon>
        <taxon>Streptomyces</taxon>
    </lineage>
</organism>
<feature type="compositionally biased region" description="Basic and acidic residues" evidence="1">
    <location>
        <begin position="1"/>
        <end position="31"/>
    </location>
</feature>
<evidence type="ECO:0000313" key="3">
    <source>
        <dbReference type="Proteomes" id="UP001218629"/>
    </source>
</evidence>